<dbReference type="eggNOG" id="KOG4183">
    <property type="taxonomic scope" value="Eukaryota"/>
</dbReference>
<comment type="caution">
    <text evidence="7">The sequence shown here is derived from an EMBL/GenBank/DDBJ whole genome shotgun (WGS) entry which is preliminary data.</text>
</comment>
<accession>W9XI91</accession>
<dbReference type="OrthoDB" id="532500at2759"/>
<dbReference type="EMBL" id="AMGY01000007">
    <property type="protein sequence ID" value="EXJ79913.1"/>
    <property type="molecule type" value="Genomic_DNA"/>
</dbReference>
<dbReference type="GO" id="GO:0003677">
    <property type="term" value="F:DNA binding"/>
    <property type="evidence" value="ECO:0007669"/>
    <property type="project" value="InterPro"/>
</dbReference>
<protein>
    <recommendedName>
        <fullName evidence="9">DNA-directed RNA polymerase I subunit RPA49</fullName>
    </recommendedName>
</protein>
<feature type="region of interest" description="Disordered" evidence="6">
    <location>
        <begin position="122"/>
        <end position="143"/>
    </location>
</feature>
<evidence type="ECO:0000313" key="7">
    <source>
        <dbReference type="EMBL" id="EXJ79913.1"/>
    </source>
</evidence>
<organism evidence="7 8">
    <name type="scientific">Capronia epimyces CBS 606.96</name>
    <dbReference type="NCBI Taxonomy" id="1182542"/>
    <lineage>
        <taxon>Eukaryota</taxon>
        <taxon>Fungi</taxon>
        <taxon>Dikarya</taxon>
        <taxon>Ascomycota</taxon>
        <taxon>Pezizomycotina</taxon>
        <taxon>Eurotiomycetes</taxon>
        <taxon>Chaetothyriomycetidae</taxon>
        <taxon>Chaetothyriales</taxon>
        <taxon>Herpotrichiellaceae</taxon>
        <taxon>Capronia</taxon>
    </lineage>
</organism>
<dbReference type="RefSeq" id="XP_007736487.1">
    <property type="nucleotide sequence ID" value="XM_007738297.1"/>
</dbReference>
<dbReference type="GO" id="GO:0000428">
    <property type="term" value="C:DNA-directed RNA polymerase complex"/>
    <property type="evidence" value="ECO:0007669"/>
    <property type="project" value="UniProtKB-KW"/>
</dbReference>
<evidence type="ECO:0000256" key="5">
    <source>
        <dbReference type="ARBA" id="ARBA00023242"/>
    </source>
</evidence>
<sequence>MGEKKRKAATQQTERPAKKPQTGKVKVTHLTGPDVAKPVIAFSPGFKLLPEVEFNGFSKKEQSGTSSLLLQSSDHPTIDYVVTESKTTDAGEKHMKHYIAVFDPTSKKLKVMEAKKMTVRSSVRQVEQMRESDEEDESTQATAATPLLSTRAALTEAFGTKKSKKAVAAVAENRLLARGGENEEDNPLSNAILSSIKDEEDDGFERSDLAAAAAMLRANKPLPQANLDTTDIEEVYDLAALVFPGPARTTLSQMPLAYWRERIQAKKDVKSHYRFIAHRVERLTRLHVENPDDQTALLKLQLLRYIQLLLEIHEYVTRLPGRKPIPQPERWPAGTTSDASLSTAFLSKLVARFFPTSIPTQSAKTLLATTILALTLHIPPPKWQPGATMTALITEPSDIHLDLALPSAAVYKYYRELGCKVDSLGDAELARWGWEKIGKARKVVDEDGKETSVPKPKFAKLKFPIEFPKISAGRPSTNRR</sequence>
<evidence type="ECO:0000256" key="3">
    <source>
        <dbReference type="ARBA" id="ARBA00022478"/>
    </source>
</evidence>
<reference evidence="7 8" key="1">
    <citation type="submission" date="2013-03" db="EMBL/GenBank/DDBJ databases">
        <title>The Genome Sequence of Capronia epimyces CBS 606.96.</title>
        <authorList>
            <consortium name="The Broad Institute Genomics Platform"/>
            <person name="Cuomo C."/>
            <person name="de Hoog S."/>
            <person name="Gorbushina A."/>
            <person name="Walker B."/>
            <person name="Young S.K."/>
            <person name="Zeng Q."/>
            <person name="Gargeya S."/>
            <person name="Fitzgerald M."/>
            <person name="Haas B."/>
            <person name="Abouelleil A."/>
            <person name="Allen A.W."/>
            <person name="Alvarado L."/>
            <person name="Arachchi H.M."/>
            <person name="Berlin A.M."/>
            <person name="Chapman S.B."/>
            <person name="Gainer-Dewar J."/>
            <person name="Goldberg J."/>
            <person name="Griggs A."/>
            <person name="Gujja S."/>
            <person name="Hansen M."/>
            <person name="Howarth C."/>
            <person name="Imamovic A."/>
            <person name="Ireland A."/>
            <person name="Larimer J."/>
            <person name="McCowan C."/>
            <person name="Murphy C."/>
            <person name="Pearson M."/>
            <person name="Poon T.W."/>
            <person name="Priest M."/>
            <person name="Roberts A."/>
            <person name="Saif S."/>
            <person name="Shea T."/>
            <person name="Sisk P."/>
            <person name="Sykes S."/>
            <person name="Wortman J."/>
            <person name="Nusbaum C."/>
            <person name="Birren B."/>
        </authorList>
    </citation>
    <scope>NUCLEOTIDE SEQUENCE [LARGE SCALE GENOMIC DNA]</scope>
    <source>
        <strain evidence="7 8">CBS 606.96</strain>
    </source>
</reference>
<evidence type="ECO:0000256" key="2">
    <source>
        <dbReference type="ARBA" id="ARBA00009430"/>
    </source>
</evidence>
<keyword evidence="4" id="KW-0804">Transcription</keyword>
<dbReference type="GeneID" id="19172287"/>
<dbReference type="GO" id="GO:0005730">
    <property type="term" value="C:nucleolus"/>
    <property type="evidence" value="ECO:0007669"/>
    <property type="project" value="UniProtKB-SubCell"/>
</dbReference>
<dbReference type="AlphaFoldDB" id="W9XI91"/>
<name>W9XI91_9EURO</name>
<comment type="subcellular location">
    <subcellularLocation>
        <location evidence="1">Nucleus</location>
        <location evidence="1">Nucleolus</location>
    </subcellularLocation>
</comment>
<keyword evidence="5" id="KW-0539">Nucleus</keyword>
<evidence type="ECO:0000256" key="6">
    <source>
        <dbReference type="SAM" id="MobiDB-lite"/>
    </source>
</evidence>
<dbReference type="GO" id="GO:0006351">
    <property type="term" value="P:DNA-templated transcription"/>
    <property type="evidence" value="ECO:0007669"/>
    <property type="project" value="InterPro"/>
</dbReference>
<evidence type="ECO:0000256" key="4">
    <source>
        <dbReference type="ARBA" id="ARBA00023163"/>
    </source>
</evidence>
<proteinExistence type="inferred from homology"/>
<dbReference type="PANTHER" id="PTHR14440">
    <property type="entry name" value="DNA-DIRECTED RNA POLYMERASE I SUBUNIT RPA49"/>
    <property type="match status" value="1"/>
</dbReference>
<dbReference type="Pfam" id="PF06870">
    <property type="entry name" value="RNA_pol_I_A49"/>
    <property type="match status" value="1"/>
</dbReference>
<comment type="similarity">
    <text evidence="2">Belongs to the eukaryotic RPA49/POLR1E RNA polymerase subunit family.</text>
</comment>
<evidence type="ECO:0000256" key="1">
    <source>
        <dbReference type="ARBA" id="ARBA00004604"/>
    </source>
</evidence>
<evidence type="ECO:0000313" key="8">
    <source>
        <dbReference type="Proteomes" id="UP000019478"/>
    </source>
</evidence>
<dbReference type="InterPro" id="IPR009668">
    <property type="entry name" value="RNA_pol-assoc_fac_A49-like"/>
</dbReference>
<keyword evidence="8" id="KW-1185">Reference proteome</keyword>
<keyword evidence="3" id="KW-0240">DNA-directed RNA polymerase</keyword>
<dbReference type="HOGENOM" id="CLU_034953_1_1_1"/>
<dbReference type="STRING" id="1182542.W9XI91"/>
<evidence type="ECO:0008006" key="9">
    <source>
        <dbReference type="Google" id="ProtNLM"/>
    </source>
</evidence>
<dbReference type="Proteomes" id="UP000019478">
    <property type="component" value="Unassembled WGS sequence"/>
</dbReference>
<feature type="region of interest" description="Disordered" evidence="6">
    <location>
        <begin position="1"/>
        <end position="26"/>
    </location>
</feature>
<gene>
    <name evidence="7" type="ORF">A1O3_08198</name>
</gene>